<feature type="transmembrane region" description="Helical" evidence="16">
    <location>
        <begin position="184"/>
        <end position="205"/>
    </location>
</feature>
<keyword evidence="4" id="KW-0633">Potassium transport</keyword>
<dbReference type="NCBIfam" id="TIGR01497">
    <property type="entry name" value="kdpB"/>
    <property type="match status" value="1"/>
</dbReference>
<evidence type="ECO:0000313" key="18">
    <source>
        <dbReference type="EMBL" id="CAF4620922.1"/>
    </source>
</evidence>
<accession>A0A821DF97</accession>
<keyword evidence="15 16" id="KW-0472">Membrane</keyword>
<dbReference type="PROSITE" id="PS00154">
    <property type="entry name" value="ATPASE_E1_E2"/>
    <property type="match status" value="1"/>
</dbReference>
<dbReference type="SFLD" id="SFLDS00003">
    <property type="entry name" value="Haloacid_Dehalogenase"/>
    <property type="match status" value="1"/>
</dbReference>
<evidence type="ECO:0000256" key="1">
    <source>
        <dbReference type="ARBA" id="ARBA00004370"/>
    </source>
</evidence>
<dbReference type="SUPFAM" id="SSF81665">
    <property type="entry name" value="Calcium ATPase, transmembrane domain M"/>
    <property type="match status" value="1"/>
</dbReference>
<comment type="subcellular location">
    <subcellularLocation>
        <location evidence="1">Membrane</location>
    </subcellularLocation>
</comment>
<dbReference type="HAMAP" id="MF_00285">
    <property type="entry name" value="KdpB"/>
    <property type="match status" value="1"/>
</dbReference>
<dbReference type="Gene3D" id="2.70.150.10">
    <property type="entry name" value="Calcium-transporting ATPase, cytoplasmic transduction domain A"/>
    <property type="match status" value="1"/>
</dbReference>
<dbReference type="InterPro" id="IPR059000">
    <property type="entry name" value="ATPase_P-type_domA"/>
</dbReference>
<comment type="caution">
    <text evidence="18">The sequence shown here is derived from an EMBL/GenBank/DDBJ whole genome shotgun (WGS) entry which is preliminary data.</text>
</comment>
<feature type="transmembrane region" description="Helical" evidence="16">
    <location>
        <begin position="619"/>
        <end position="644"/>
    </location>
</feature>
<dbReference type="InterPro" id="IPR003820">
    <property type="entry name" value="KdpC"/>
</dbReference>
<evidence type="ECO:0000259" key="17">
    <source>
        <dbReference type="Pfam" id="PF00122"/>
    </source>
</evidence>
<evidence type="ECO:0000256" key="6">
    <source>
        <dbReference type="ARBA" id="ARBA00022692"/>
    </source>
</evidence>
<evidence type="ECO:0000256" key="4">
    <source>
        <dbReference type="ARBA" id="ARBA00022538"/>
    </source>
</evidence>
<dbReference type="InterPro" id="IPR044492">
    <property type="entry name" value="P_typ_ATPase_HD_dom"/>
</dbReference>
<dbReference type="InterPro" id="IPR001757">
    <property type="entry name" value="P_typ_ATPase"/>
</dbReference>
<organism evidence="18 19">
    <name type="scientific">Rotaria socialis</name>
    <dbReference type="NCBI Taxonomy" id="392032"/>
    <lineage>
        <taxon>Eukaryota</taxon>
        <taxon>Metazoa</taxon>
        <taxon>Spiralia</taxon>
        <taxon>Gnathifera</taxon>
        <taxon>Rotifera</taxon>
        <taxon>Eurotatoria</taxon>
        <taxon>Bdelloidea</taxon>
        <taxon>Philodinida</taxon>
        <taxon>Philodinidae</taxon>
        <taxon>Rotaria</taxon>
    </lineage>
</organism>
<keyword evidence="12" id="KW-1278">Translocase</keyword>
<reference evidence="18" key="1">
    <citation type="submission" date="2021-02" db="EMBL/GenBank/DDBJ databases">
        <authorList>
            <person name="Nowell W R."/>
        </authorList>
    </citation>
    <scope>NUCLEOTIDE SEQUENCE</scope>
</reference>
<keyword evidence="8" id="KW-0547">Nucleotide-binding</keyword>
<keyword evidence="14" id="KW-0406">Ion transport</keyword>
<evidence type="ECO:0000256" key="5">
    <source>
        <dbReference type="ARBA" id="ARBA00022553"/>
    </source>
</evidence>
<dbReference type="HAMAP" id="MF_00276">
    <property type="entry name" value="KdpC"/>
    <property type="match status" value="1"/>
</dbReference>
<dbReference type="InterPro" id="IPR023298">
    <property type="entry name" value="ATPase_P-typ_TM_dom_sf"/>
</dbReference>
<feature type="transmembrane region" description="Helical" evidence="16">
    <location>
        <begin position="38"/>
        <end position="58"/>
    </location>
</feature>
<evidence type="ECO:0000256" key="10">
    <source>
        <dbReference type="ARBA" id="ARBA00022842"/>
    </source>
</evidence>
<evidence type="ECO:0000256" key="11">
    <source>
        <dbReference type="ARBA" id="ARBA00022958"/>
    </source>
</evidence>
<feature type="transmembrane region" description="Helical" evidence="16">
    <location>
        <begin position="217"/>
        <end position="239"/>
    </location>
</feature>
<dbReference type="SFLD" id="SFLDF00027">
    <property type="entry name" value="p-type_atpase"/>
    <property type="match status" value="1"/>
</dbReference>
<dbReference type="GO" id="GO:0016887">
    <property type="term" value="F:ATP hydrolysis activity"/>
    <property type="evidence" value="ECO:0007669"/>
    <property type="project" value="InterPro"/>
</dbReference>
<dbReference type="Proteomes" id="UP000663838">
    <property type="component" value="Unassembled WGS sequence"/>
</dbReference>
<evidence type="ECO:0000256" key="13">
    <source>
        <dbReference type="ARBA" id="ARBA00022989"/>
    </source>
</evidence>
<dbReference type="PANTHER" id="PTHR43743:SF1">
    <property type="entry name" value="POTASSIUM-TRANSPORTING ATPASE ATP-BINDING SUBUNIT"/>
    <property type="match status" value="1"/>
</dbReference>
<evidence type="ECO:0000256" key="3">
    <source>
        <dbReference type="ARBA" id="ARBA00022475"/>
    </source>
</evidence>
<keyword evidence="3" id="KW-1003">Cell membrane</keyword>
<feature type="domain" description="P-type ATPase A" evidence="17">
    <location>
        <begin position="82"/>
        <end position="173"/>
    </location>
</feature>
<dbReference type="SUPFAM" id="SSF81653">
    <property type="entry name" value="Calcium ATPase, transduction domain A"/>
    <property type="match status" value="1"/>
</dbReference>
<evidence type="ECO:0000256" key="12">
    <source>
        <dbReference type="ARBA" id="ARBA00022967"/>
    </source>
</evidence>
<keyword evidence="2" id="KW-0813">Transport</keyword>
<dbReference type="Pfam" id="PF02669">
    <property type="entry name" value="KdpC"/>
    <property type="match status" value="1"/>
</dbReference>
<dbReference type="GO" id="GO:0016020">
    <property type="term" value="C:membrane"/>
    <property type="evidence" value="ECO:0007669"/>
    <property type="project" value="UniProtKB-SubCell"/>
</dbReference>
<evidence type="ECO:0000256" key="9">
    <source>
        <dbReference type="ARBA" id="ARBA00022840"/>
    </source>
</evidence>
<keyword evidence="10" id="KW-0460">Magnesium</keyword>
<dbReference type="EMBL" id="CAJOBS010000661">
    <property type="protein sequence ID" value="CAF4620922.1"/>
    <property type="molecule type" value="Genomic_DNA"/>
</dbReference>
<gene>
    <name evidence="18" type="ORF">TOA249_LOCUS11947</name>
</gene>
<evidence type="ECO:0000256" key="14">
    <source>
        <dbReference type="ARBA" id="ARBA00023065"/>
    </source>
</evidence>
<dbReference type="InterPro" id="IPR018303">
    <property type="entry name" value="ATPase_P-typ_P_site"/>
</dbReference>
<evidence type="ECO:0000256" key="15">
    <source>
        <dbReference type="ARBA" id="ARBA00023136"/>
    </source>
</evidence>
<keyword evidence="5" id="KW-0597">Phosphoprotein</keyword>
<dbReference type="Pfam" id="PF00122">
    <property type="entry name" value="E1-E2_ATPase"/>
    <property type="match status" value="1"/>
</dbReference>
<dbReference type="SFLD" id="SFLDG00002">
    <property type="entry name" value="C1.7:_P-type_atpase_like"/>
    <property type="match status" value="1"/>
</dbReference>
<feature type="transmembrane region" description="Helical" evidence="16">
    <location>
        <begin position="550"/>
        <end position="573"/>
    </location>
</feature>
<dbReference type="InterPro" id="IPR036412">
    <property type="entry name" value="HAD-like_sf"/>
</dbReference>
<dbReference type="SUPFAM" id="SSF56784">
    <property type="entry name" value="HAD-like"/>
    <property type="match status" value="1"/>
</dbReference>
<evidence type="ECO:0000313" key="19">
    <source>
        <dbReference type="Proteomes" id="UP000663838"/>
    </source>
</evidence>
<dbReference type="GO" id="GO:0008556">
    <property type="term" value="F:P-type potassium transmembrane transporter activity"/>
    <property type="evidence" value="ECO:0007669"/>
    <property type="project" value="InterPro"/>
</dbReference>
<evidence type="ECO:0000256" key="7">
    <source>
        <dbReference type="ARBA" id="ARBA00022723"/>
    </source>
</evidence>
<proteinExistence type="inferred from homology"/>
<feature type="transmembrane region" description="Helical" evidence="16">
    <location>
        <begin position="579"/>
        <end position="599"/>
    </location>
</feature>
<dbReference type="Gene3D" id="3.40.1110.10">
    <property type="entry name" value="Calcium-transporting ATPase, cytoplasmic domain N"/>
    <property type="match status" value="1"/>
</dbReference>
<keyword evidence="7" id="KW-0479">Metal-binding</keyword>
<dbReference type="AlphaFoldDB" id="A0A821DF97"/>
<dbReference type="InterPro" id="IPR008250">
    <property type="entry name" value="ATPase_P-typ_transduc_dom_A_sf"/>
</dbReference>
<dbReference type="PROSITE" id="PS01229">
    <property type="entry name" value="COF_2"/>
    <property type="match status" value="1"/>
</dbReference>
<feature type="transmembrane region" description="Helical" evidence="16">
    <location>
        <begin position="7"/>
        <end position="26"/>
    </location>
</feature>
<evidence type="ECO:0000256" key="8">
    <source>
        <dbReference type="ARBA" id="ARBA00022741"/>
    </source>
</evidence>
<name>A0A821DF97_9BILA</name>
<evidence type="ECO:0000256" key="2">
    <source>
        <dbReference type="ARBA" id="ARBA00022448"/>
    </source>
</evidence>
<dbReference type="Pfam" id="PF00702">
    <property type="entry name" value="Hydrolase"/>
    <property type="match status" value="1"/>
</dbReference>
<dbReference type="InterPro" id="IPR023299">
    <property type="entry name" value="ATPase_P-typ_cyto_dom_N"/>
</dbReference>
<dbReference type="InterPro" id="IPR023214">
    <property type="entry name" value="HAD_sf"/>
</dbReference>
<protein>
    <recommendedName>
        <fullName evidence="17">P-type ATPase A domain-containing protein</fullName>
    </recommendedName>
</protein>
<dbReference type="PANTHER" id="PTHR43743">
    <property type="entry name" value="POTASSIUM-TRANSPORTING ATPASE ATP-BINDING SUBUNIT"/>
    <property type="match status" value="1"/>
</dbReference>
<evidence type="ECO:0000256" key="16">
    <source>
        <dbReference type="SAM" id="Phobius"/>
    </source>
</evidence>
<dbReference type="CDD" id="cd02078">
    <property type="entry name" value="P-type_ATPase_K"/>
    <property type="match status" value="1"/>
</dbReference>
<dbReference type="Gene3D" id="3.40.50.1000">
    <property type="entry name" value="HAD superfamily/HAD-like"/>
    <property type="match status" value="1"/>
</dbReference>
<dbReference type="FunFam" id="2.70.150.10:FF:000033">
    <property type="entry name" value="Potassium-transporting ATPase ATP-binding subunit"/>
    <property type="match status" value="1"/>
</dbReference>
<dbReference type="GO" id="GO:0046872">
    <property type="term" value="F:metal ion binding"/>
    <property type="evidence" value="ECO:0007669"/>
    <property type="project" value="UniProtKB-KW"/>
</dbReference>
<sequence length="799" mass="85065">MLKNPVMFTVEIGTAVMLFVCLWILSGEGSQGSFAYNFTVFLVLFLTLLFANFAEAIAEARGKAQADSLRKTREETPAKLENGQTISSAQLKKGDIFVCEAGDIIATDGEIIEGLATIDESAITGESAPVIREAGGDKSSVTGGTKVLSDKIKVIVTSEPGESFLDKMIALVEGASRQKTPNEIALTILLAGFTLVFIIVTVTLAPFAKYANTPITISAFISLFVCLIPTTIGGLLSAIGIAGMDRALRANVITKSGKAVETAGDIDVLLLDKTGTITIGNRKATSFYPTKGISQEDFIKSAVLSSLADDTPEGKSIVELAGQDVANKLSIEGATLIKFTAETRTSGVVLKDGTNIRKGAQDAAKNISETAGNIYPQDTAQKVIDISSNGGTPLVVIKNNQVQGVIELQDIIKTGMKERFERLRKMGIKTVMVTGDNPLTAKFIAEKAGVDDFIAEAKPEDKMNYIKKEQAEGRLVAMMGDGTNDAPALAQANVGVAMNSGTQAAKEAGNMVDLDNDPTKLIEIVEIGKQLLMTRGTLTTFSIANDVAKYFAIIPALFITAIPALQGLNIMGLHSPESAILSAVIFNAIIIPFLIPLALRGVAYKPIGASALLRRNLFIYGIGGVIIPFIGIKLIDLVVILGIAQLAPNQGKGEIVTVNGKNHHINVAQKFVENKYFWSRPSAVDYNASGSGGSNKGTNNPDYLAEVKIRIDTFLIKNPSVKRNEVPSELVTASGSGLDPNISVQGAKVQAKRIAASRKISEEKVLEVLQKNTEKPLLGMLGTEKINVLQLNIELDKLK</sequence>
<keyword evidence="6 16" id="KW-0812">Transmembrane</keyword>
<dbReference type="PRINTS" id="PR00119">
    <property type="entry name" value="CATATPASE"/>
</dbReference>
<keyword evidence="13 16" id="KW-1133">Transmembrane helix</keyword>
<dbReference type="InterPro" id="IPR006391">
    <property type="entry name" value="P-type_ATPase_bsu_IA"/>
</dbReference>
<keyword evidence="11" id="KW-0630">Potassium</keyword>
<dbReference type="GO" id="GO:0005524">
    <property type="term" value="F:ATP binding"/>
    <property type="evidence" value="ECO:0007669"/>
    <property type="project" value="UniProtKB-KW"/>
</dbReference>
<keyword evidence="9" id="KW-0067">ATP-binding</keyword>
<dbReference type="NCBIfam" id="TIGR01494">
    <property type="entry name" value="ATPase_P-type"/>
    <property type="match status" value="2"/>
</dbReference>